<evidence type="ECO:0000313" key="2">
    <source>
        <dbReference type="EMBL" id="MFC5550177.1"/>
    </source>
</evidence>
<comment type="caution">
    <text evidence="2">The sequence shown here is derived from an EMBL/GenBank/DDBJ whole genome shotgun (WGS) entry which is preliminary data.</text>
</comment>
<dbReference type="EMBL" id="JBHSMZ010000014">
    <property type="protein sequence ID" value="MFC5550177.1"/>
    <property type="molecule type" value="Genomic_DNA"/>
</dbReference>
<dbReference type="Proteomes" id="UP001596086">
    <property type="component" value="Unassembled WGS sequence"/>
</dbReference>
<organism evidence="2 3">
    <name type="scientific">Massilia aerilata</name>
    <dbReference type="NCBI Taxonomy" id="453817"/>
    <lineage>
        <taxon>Bacteria</taxon>
        <taxon>Pseudomonadati</taxon>
        <taxon>Pseudomonadota</taxon>
        <taxon>Betaproteobacteria</taxon>
        <taxon>Burkholderiales</taxon>
        <taxon>Oxalobacteraceae</taxon>
        <taxon>Telluria group</taxon>
        <taxon>Massilia</taxon>
    </lineage>
</organism>
<proteinExistence type="predicted"/>
<protein>
    <submittedName>
        <fullName evidence="2">Uncharacterized protein</fullName>
    </submittedName>
</protein>
<gene>
    <name evidence="2" type="ORF">ACFPO9_16810</name>
</gene>
<name>A0ABW0S4E5_9BURK</name>
<keyword evidence="3" id="KW-1185">Reference proteome</keyword>
<evidence type="ECO:0000313" key="3">
    <source>
        <dbReference type="Proteomes" id="UP001596086"/>
    </source>
</evidence>
<feature type="region of interest" description="Disordered" evidence="1">
    <location>
        <begin position="109"/>
        <end position="131"/>
    </location>
</feature>
<reference evidence="3" key="1">
    <citation type="journal article" date="2019" name="Int. J. Syst. Evol. Microbiol.">
        <title>The Global Catalogue of Microorganisms (GCM) 10K type strain sequencing project: providing services to taxonomists for standard genome sequencing and annotation.</title>
        <authorList>
            <consortium name="The Broad Institute Genomics Platform"/>
            <consortium name="The Broad Institute Genome Sequencing Center for Infectious Disease"/>
            <person name="Wu L."/>
            <person name="Ma J."/>
        </authorList>
    </citation>
    <scope>NUCLEOTIDE SEQUENCE [LARGE SCALE GENOMIC DNA]</scope>
    <source>
        <strain evidence="3">CGMCC 4.5798</strain>
    </source>
</reference>
<accession>A0ABW0S4E5</accession>
<evidence type="ECO:0000256" key="1">
    <source>
        <dbReference type="SAM" id="MobiDB-lite"/>
    </source>
</evidence>
<sequence>MTEGKQDNQLGSTSVDTGNIFKIELDQCNSAFGISADTLRLLAASHNVTPEALITRAVTMWAQAVIPDLDLDSPSLTPAQIELLHQRQQTADANTTQPQQTLADAFRKLLEGTGENHENAESRRPRDGGHS</sequence>
<dbReference type="RefSeq" id="WP_379772376.1">
    <property type="nucleotide sequence ID" value="NZ_JBHSMZ010000014.1"/>
</dbReference>